<keyword evidence="4" id="KW-1185">Reference proteome</keyword>
<organism evidence="3 4">
    <name type="scientific">Trifolium subterraneum</name>
    <name type="common">Subterranean clover</name>
    <dbReference type="NCBI Taxonomy" id="3900"/>
    <lineage>
        <taxon>Eukaryota</taxon>
        <taxon>Viridiplantae</taxon>
        <taxon>Streptophyta</taxon>
        <taxon>Embryophyta</taxon>
        <taxon>Tracheophyta</taxon>
        <taxon>Spermatophyta</taxon>
        <taxon>Magnoliopsida</taxon>
        <taxon>eudicotyledons</taxon>
        <taxon>Gunneridae</taxon>
        <taxon>Pentapetalae</taxon>
        <taxon>rosids</taxon>
        <taxon>fabids</taxon>
        <taxon>Fabales</taxon>
        <taxon>Fabaceae</taxon>
        <taxon>Papilionoideae</taxon>
        <taxon>50 kb inversion clade</taxon>
        <taxon>NPAAA clade</taxon>
        <taxon>Hologalegina</taxon>
        <taxon>IRL clade</taxon>
        <taxon>Trifolieae</taxon>
        <taxon>Trifolium</taxon>
    </lineage>
</organism>
<reference evidence="4" key="1">
    <citation type="journal article" date="2017" name="Front. Plant Sci.">
        <title>Climate Clever Clovers: New Paradigm to Reduce the Environmental Footprint of Ruminants by Breeding Low Methanogenic Forages Utilizing Haplotype Variation.</title>
        <authorList>
            <person name="Kaur P."/>
            <person name="Appels R."/>
            <person name="Bayer P.E."/>
            <person name="Keeble-Gagnere G."/>
            <person name="Wang J."/>
            <person name="Hirakawa H."/>
            <person name="Shirasawa K."/>
            <person name="Vercoe P."/>
            <person name="Stefanova K."/>
            <person name="Durmic Z."/>
            <person name="Nichols P."/>
            <person name="Revell C."/>
            <person name="Isobe S.N."/>
            <person name="Edwards D."/>
            <person name="Erskine W."/>
        </authorList>
    </citation>
    <scope>NUCLEOTIDE SEQUENCE [LARGE SCALE GENOMIC DNA]</scope>
    <source>
        <strain evidence="4">cv. Daliak</strain>
    </source>
</reference>
<evidence type="ECO:0000313" key="4">
    <source>
        <dbReference type="Proteomes" id="UP000242715"/>
    </source>
</evidence>
<dbReference type="Proteomes" id="UP000242715">
    <property type="component" value="Unassembled WGS sequence"/>
</dbReference>
<accession>A0A2Z6LZ97</accession>
<evidence type="ECO:0000313" key="3">
    <source>
        <dbReference type="EMBL" id="GAU22943.1"/>
    </source>
</evidence>
<feature type="region of interest" description="Disordered" evidence="2">
    <location>
        <begin position="333"/>
        <end position="436"/>
    </location>
</feature>
<proteinExistence type="predicted"/>
<dbReference type="EMBL" id="DF973258">
    <property type="protein sequence ID" value="GAU22943.1"/>
    <property type="molecule type" value="Genomic_DNA"/>
</dbReference>
<gene>
    <name evidence="3" type="ORF">TSUD_326710</name>
</gene>
<feature type="coiled-coil region" evidence="1">
    <location>
        <begin position="486"/>
        <end position="553"/>
    </location>
</feature>
<evidence type="ECO:0000256" key="1">
    <source>
        <dbReference type="SAM" id="Coils"/>
    </source>
</evidence>
<evidence type="ECO:0000256" key="2">
    <source>
        <dbReference type="SAM" id="MobiDB-lite"/>
    </source>
</evidence>
<protein>
    <submittedName>
        <fullName evidence="3">Uncharacterized protein</fullName>
    </submittedName>
</protein>
<name>A0A2Z6LZ97_TRISU</name>
<feature type="coiled-coil region" evidence="1">
    <location>
        <begin position="597"/>
        <end position="624"/>
    </location>
</feature>
<dbReference type="AlphaFoldDB" id="A0A2Z6LZ97"/>
<keyword evidence="1" id="KW-0175">Coiled coil</keyword>
<sequence length="662" mass="73212">MVILRELSDDSGSSLISPASTHRVHGIFPKLWFRSSSEESDSDSSTSSDCVIISPSSFTGKELVEYQPVVLDASTVRMDSTSKYNSAEMIRCFREIVKLYSRENEEEVVVDPVGEDGLVTTVNTVEPHYFYIRENEEEVVVDPVGEDGLVTTFEGDVLRALNVAPIQLHPNTWGFIKAFEGRLLSLSSQANRGLFTLYASNFKNYKDTFLRLRCGPNLPDLMYDNGGERLFPFYWSDNPTLVKGVREDMLTPFEKEIVDFLDSFLILDIKDVLRRESDVKSIRSFLKRMKRVPDEEWLAYLAKSKQKKLALDAHVDPSLQLIIDADSSKGVKRKKKTEGSKVITKIPRKEGDSSSAVSDLIPPSHGLNRHTRSSTATVVEVAADGDATKEGGATGKGDAVSTDGTKSLGSGPTPEVVQPVAATAGPSPSGADPSAWGSEFDPAAFISDHLTMKGDSSMFDALGIAEFRKLCIGQGLKSVVVSHFMFVRQEKEAQEAGDKVAELEKTVATLQSRYDEEKARMKKEVDALKKAKEDDANKLKKDKEDSLAELKTKHDGVVESLKKKQAEDIASLRGVNMDLVRSRNDYIVALCQSTCDAVLVSEDLKDLEDENSALREEMADKYVEGFAFAVEQMKVVFPNVNPTLLAELDFMKKIEGGRLVPR</sequence>
<dbReference type="OrthoDB" id="1436780at2759"/>